<dbReference type="AlphaFoldDB" id="A0A2K8UA16"/>
<evidence type="ECO:0000313" key="2">
    <source>
        <dbReference type="Proteomes" id="UP000232638"/>
    </source>
</evidence>
<accession>A0A2K8UA16</accession>
<gene>
    <name evidence="1" type="ORF">THSYN_16665</name>
</gene>
<keyword evidence="2" id="KW-1185">Reference proteome</keyword>
<dbReference type="RefSeq" id="WP_100920145.1">
    <property type="nucleotide sequence ID" value="NZ_CP020370.1"/>
</dbReference>
<dbReference type="OrthoDB" id="5771979at2"/>
<dbReference type="InterPro" id="IPR025354">
    <property type="entry name" value="DUF4258"/>
</dbReference>
<evidence type="ECO:0008006" key="3">
    <source>
        <dbReference type="Google" id="ProtNLM"/>
    </source>
</evidence>
<dbReference type="Proteomes" id="UP000232638">
    <property type="component" value="Chromosome"/>
</dbReference>
<evidence type="ECO:0000313" key="1">
    <source>
        <dbReference type="EMBL" id="AUB82414.1"/>
    </source>
</evidence>
<protein>
    <recommendedName>
        <fullName evidence="3">DUF4258 domain-containing protein</fullName>
    </recommendedName>
</protein>
<organism evidence="1 2">
    <name type="scientific">Candidatus Thiodictyon syntrophicum</name>
    <dbReference type="NCBI Taxonomy" id="1166950"/>
    <lineage>
        <taxon>Bacteria</taxon>
        <taxon>Pseudomonadati</taxon>
        <taxon>Pseudomonadota</taxon>
        <taxon>Gammaproteobacteria</taxon>
        <taxon>Chromatiales</taxon>
        <taxon>Chromatiaceae</taxon>
        <taxon>Thiodictyon</taxon>
    </lineage>
</organism>
<sequence length="90" mass="10608">MNTLHQIRQRISSRDYFLSSHAEEEMLDDDLERKDVEYAILNGRIESKLTHDSRGIRYRIEGPARDGRSIQVLCRFRDGDRLIIITVYAL</sequence>
<reference evidence="1 2" key="1">
    <citation type="submission" date="2017-03" db="EMBL/GenBank/DDBJ databases">
        <title>Complete genome sequence of Candidatus 'Thiodictyon syntrophicum' sp. nov. strain Cad16T, a photolithoautotroph purple sulfur bacterium isolated from an alpine meromictic lake.</title>
        <authorList>
            <person name="Luedin S.M."/>
            <person name="Pothier J.F."/>
            <person name="Danza F."/>
            <person name="Storelli N."/>
            <person name="Wittwer M."/>
            <person name="Tonolla M."/>
        </authorList>
    </citation>
    <scope>NUCLEOTIDE SEQUENCE [LARGE SCALE GENOMIC DNA]</scope>
    <source>
        <strain evidence="1 2">Cad16T</strain>
    </source>
</reference>
<dbReference type="Pfam" id="PF14076">
    <property type="entry name" value="DUF4258"/>
    <property type="match status" value="1"/>
</dbReference>
<proteinExistence type="predicted"/>
<dbReference type="EMBL" id="CP020370">
    <property type="protein sequence ID" value="AUB82414.1"/>
    <property type="molecule type" value="Genomic_DNA"/>
</dbReference>
<dbReference type="KEGG" id="tsy:THSYN_16665"/>
<name>A0A2K8UA16_9GAMM</name>